<feature type="binding site" evidence="7">
    <location>
        <position position="40"/>
    </location>
    <ligand>
        <name>ATP</name>
        <dbReference type="ChEBI" id="CHEBI:30616"/>
    </ligand>
</feature>
<dbReference type="GO" id="GO:0004674">
    <property type="term" value="F:protein serine/threonine kinase activity"/>
    <property type="evidence" value="ECO:0007669"/>
    <property type="project" value="UniProtKB-KW"/>
</dbReference>
<evidence type="ECO:0000256" key="2">
    <source>
        <dbReference type="ARBA" id="ARBA00022527"/>
    </source>
</evidence>
<dbReference type="CDD" id="cd14014">
    <property type="entry name" value="STKc_PknB_like"/>
    <property type="match status" value="1"/>
</dbReference>
<evidence type="ECO:0000259" key="8">
    <source>
        <dbReference type="PROSITE" id="PS50011"/>
    </source>
</evidence>
<evidence type="ECO:0000256" key="4">
    <source>
        <dbReference type="ARBA" id="ARBA00022741"/>
    </source>
</evidence>
<evidence type="ECO:0000256" key="7">
    <source>
        <dbReference type="PROSITE-ProRule" id="PRU10141"/>
    </source>
</evidence>
<dbReference type="EC" id="2.7.11.1" evidence="1"/>
<dbReference type="Gene3D" id="1.10.510.10">
    <property type="entry name" value="Transferase(Phosphotransferase) domain 1"/>
    <property type="match status" value="1"/>
</dbReference>
<dbReference type="PROSITE" id="PS50011">
    <property type="entry name" value="PROTEIN_KINASE_DOM"/>
    <property type="match status" value="1"/>
</dbReference>
<proteinExistence type="predicted"/>
<dbReference type="PROSITE" id="PS00107">
    <property type="entry name" value="PROTEIN_KINASE_ATP"/>
    <property type="match status" value="1"/>
</dbReference>
<evidence type="ECO:0000256" key="3">
    <source>
        <dbReference type="ARBA" id="ARBA00022679"/>
    </source>
</evidence>
<keyword evidence="10" id="KW-1185">Reference proteome</keyword>
<gene>
    <name evidence="9" type="ORF">FE251_05095</name>
</gene>
<evidence type="ECO:0000256" key="5">
    <source>
        <dbReference type="ARBA" id="ARBA00022777"/>
    </source>
</evidence>
<evidence type="ECO:0000256" key="6">
    <source>
        <dbReference type="ARBA" id="ARBA00022840"/>
    </source>
</evidence>
<dbReference type="Proteomes" id="UP000313948">
    <property type="component" value="Chromosome"/>
</dbReference>
<dbReference type="Gene3D" id="3.30.200.20">
    <property type="entry name" value="Phosphorylase Kinase, domain 1"/>
    <property type="match status" value="1"/>
</dbReference>
<dbReference type="SMART" id="SM00220">
    <property type="entry name" value="S_TKc"/>
    <property type="match status" value="1"/>
</dbReference>
<dbReference type="PANTHER" id="PTHR43289:SF6">
    <property type="entry name" value="SERINE_THREONINE-PROTEIN KINASE NEKL-3"/>
    <property type="match status" value="1"/>
</dbReference>
<name>A0ABX5VK99_9MICO</name>
<evidence type="ECO:0000256" key="1">
    <source>
        <dbReference type="ARBA" id="ARBA00012513"/>
    </source>
</evidence>
<dbReference type="EMBL" id="CP040899">
    <property type="protein sequence ID" value="QDB78819.1"/>
    <property type="molecule type" value="Genomic_DNA"/>
</dbReference>
<reference evidence="9 10" key="1">
    <citation type="submission" date="2019-05" db="EMBL/GenBank/DDBJ databases">
        <title>Georgenia *** sp. nov., and Georgenia *** sp. nov., isolated from the intestinal contents of plateau pika (Ochotona curzoniae) in the Qinghai-Tibet plateau of China.</title>
        <authorList>
            <person name="Tian Z."/>
        </authorList>
    </citation>
    <scope>NUCLEOTIDE SEQUENCE [LARGE SCALE GENOMIC DNA]</scope>
    <source>
        <strain evidence="9 10">Z294</strain>
    </source>
</reference>
<accession>A0ABX5VK99</accession>
<dbReference type="InterPro" id="IPR008271">
    <property type="entry name" value="Ser/Thr_kinase_AS"/>
</dbReference>
<sequence>MVGVSRLADRYQLHRVVGRGGMGTVWAARDVRSGREVAVKTVTDRGGEAGRLRREARLAASVTHPGVVAVHDAGHDGATGYLVMDLLTGPDLGAVLDQGPMAPVEAVRVTARLADALAAVHGAGVVHGDVKPANVVLDAGDGVVLIDFGAALSTDDDAGPVTFGTATYMAPEQVTSAPATAASDVYALGCLLTTALAGRPPFVAGSPTDVLHRQVRAAAPRLRELVPGVPAALDDLVASMLEKDPAARCTSAQAHAALSALREDDPLPASLGRREEAPVTRLDAEATRPILEVLDLPAAA</sequence>
<dbReference type="Pfam" id="PF00069">
    <property type="entry name" value="Pkinase"/>
    <property type="match status" value="1"/>
</dbReference>
<feature type="domain" description="Protein kinase" evidence="8">
    <location>
        <begin position="11"/>
        <end position="258"/>
    </location>
</feature>
<keyword evidence="4 7" id="KW-0547">Nucleotide-binding</keyword>
<dbReference type="SUPFAM" id="SSF56112">
    <property type="entry name" value="Protein kinase-like (PK-like)"/>
    <property type="match status" value="1"/>
</dbReference>
<protein>
    <recommendedName>
        <fullName evidence="1">non-specific serine/threonine protein kinase</fullName>
        <ecNumber evidence="1">2.7.11.1</ecNumber>
    </recommendedName>
</protein>
<evidence type="ECO:0000313" key="9">
    <source>
        <dbReference type="EMBL" id="QDB78819.1"/>
    </source>
</evidence>
<dbReference type="InterPro" id="IPR000719">
    <property type="entry name" value="Prot_kinase_dom"/>
</dbReference>
<dbReference type="PANTHER" id="PTHR43289">
    <property type="entry name" value="MITOGEN-ACTIVATED PROTEIN KINASE KINASE KINASE 20-RELATED"/>
    <property type="match status" value="1"/>
</dbReference>
<keyword evidence="3" id="KW-0808">Transferase</keyword>
<evidence type="ECO:0000313" key="10">
    <source>
        <dbReference type="Proteomes" id="UP000313948"/>
    </source>
</evidence>
<keyword evidence="2 9" id="KW-0723">Serine/threonine-protein kinase</keyword>
<keyword evidence="5 9" id="KW-0418">Kinase</keyword>
<dbReference type="InterPro" id="IPR017441">
    <property type="entry name" value="Protein_kinase_ATP_BS"/>
</dbReference>
<organism evidence="9 10">
    <name type="scientific">Georgenia wutianyii</name>
    <dbReference type="NCBI Taxonomy" id="2585135"/>
    <lineage>
        <taxon>Bacteria</taxon>
        <taxon>Bacillati</taxon>
        <taxon>Actinomycetota</taxon>
        <taxon>Actinomycetes</taxon>
        <taxon>Micrococcales</taxon>
        <taxon>Bogoriellaceae</taxon>
        <taxon>Georgenia</taxon>
    </lineage>
</organism>
<dbReference type="PROSITE" id="PS00108">
    <property type="entry name" value="PROTEIN_KINASE_ST"/>
    <property type="match status" value="1"/>
</dbReference>
<dbReference type="InterPro" id="IPR011009">
    <property type="entry name" value="Kinase-like_dom_sf"/>
</dbReference>
<keyword evidence="6 7" id="KW-0067">ATP-binding</keyword>